<evidence type="ECO:0000313" key="6">
    <source>
        <dbReference type="WBParaSite" id="TASK_0000269001-mRNA-1"/>
    </source>
</evidence>
<evidence type="ECO:0000313" key="5">
    <source>
        <dbReference type="Proteomes" id="UP000282613"/>
    </source>
</evidence>
<keyword evidence="2" id="KW-0812">Transmembrane</keyword>
<evidence type="ECO:0000259" key="3">
    <source>
        <dbReference type="PROSITE" id="PS50127"/>
    </source>
</evidence>
<feature type="domain" description="UBC core" evidence="3">
    <location>
        <begin position="1"/>
        <end position="111"/>
    </location>
</feature>
<proteinExistence type="predicted"/>
<evidence type="ECO:0000256" key="2">
    <source>
        <dbReference type="SAM" id="Phobius"/>
    </source>
</evidence>
<dbReference type="OrthoDB" id="9978460at2759"/>
<dbReference type="SUPFAM" id="SSF54495">
    <property type="entry name" value="UBC-like"/>
    <property type="match status" value="1"/>
</dbReference>
<protein>
    <submittedName>
        <fullName evidence="6">UBIQUITIN_CONJUGAT_2 domain-containing protein</fullName>
    </submittedName>
</protein>
<reference evidence="6" key="1">
    <citation type="submission" date="2017-02" db="UniProtKB">
        <authorList>
            <consortium name="WormBaseParasite"/>
        </authorList>
    </citation>
    <scope>IDENTIFICATION</scope>
</reference>
<feature type="transmembrane region" description="Helical" evidence="2">
    <location>
        <begin position="44"/>
        <end position="63"/>
    </location>
</feature>
<keyword evidence="2" id="KW-1133">Transmembrane helix</keyword>
<dbReference type="InterPro" id="IPR000608">
    <property type="entry name" value="UBC"/>
</dbReference>
<dbReference type="PROSITE" id="PS50127">
    <property type="entry name" value="UBC_2"/>
    <property type="match status" value="1"/>
</dbReference>
<evidence type="ECO:0000256" key="1">
    <source>
        <dbReference type="SAM" id="MobiDB-lite"/>
    </source>
</evidence>
<dbReference type="Gene3D" id="3.10.110.10">
    <property type="entry name" value="Ubiquitin Conjugating Enzyme"/>
    <property type="match status" value="1"/>
</dbReference>
<keyword evidence="2" id="KW-0472">Membrane</keyword>
<accession>A0A0R3VZ46</accession>
<organism evidence="6">
    <name type="scientific">Taenia asiatica</name>
    <name type="common">Asian tapeworm</name>
    <dbReference type="NCBI Taxonomy" id="60517"/>
    <lineage>
        <taxon>Eukaryota</taxon>
        <taxon>Metazoa</taxon>
        <taxon>Spiralia</taxon>
        <taxon>Lophotrochozoa</taxon>
        <taxon>Platyhelminthes</taxon>
        <taxon>Cestoda</taxon>
        <taxon>Eucestoda</taxon>
        <taxon>Cyclophyllidea</taxon>
        <taxon>Taeniidae</taxon>
        <taxon>Taenia</taxon>
    </lineage>
</organism>
<feature type="region of interest" description="Disordered" evidence="1">
    <location>
        <begin position="133"/>
        <end position="158"/>
    </location>
</feature>
<dbReference type="AlphaFoldDB" id="A0A0R3VZ46"/>
<gene>
    <name evidence="4" type="ORF">TASK_LOCUS2691</name>
</gene>
<reference evidence="4 5" key="2">
    <citation type="submission" date="2018-11" db="EMBL/GenBank/DDBJ databases">
        <authorList>
            <consortium name="Pathogen Informatics"/>
        </authorList>
    </citation>
    <scope>NUCLEOTIDE SEQUENCE [LARGE SCALE GENOMIC DNA]</scope>
</reference>
<dbReference type="InterPro" id="IPR016135">
    <property type="entry name" value="UBQ-conjugating_enzyme/RWD"/>
</dbReference>
<dbReference type="Pfam" id="PF00179">
    <property type="entry name" value="UQ_con"/>
    <property type="match status" value="1"/>
</dbReference>
<keyword evidence="5" id="KW-1185">Reference proteome</keyword>
<dbReference type="EMBL" id="UYRS01002569">
    <property type="protein sequence ID" value="VDK25879.1"/>
    <property type="molecule type" value="Genomic_DNA"/>
</dbReference>
<dbReference type="WBParaSite" id="TASK_0000269001-mRNA-1">
    <property type="protein sequence ID" value="TASK_0000269001-mRNA-1"/>
    <property type="gene ID" value="TASK_0000269001"/>
</dbReference>
<sequence>IKCSPSYPRDRPEVSFNSPIFHPNIDSSYGSVCMSLLDDWQSCLSWGLFLLLACLMYSCYSLLDLVKAMLYLIDHPDFDSPNNSFGILSDLAQLPTMTTRVLAGLPVKGRRFPPNAAWFEWARENDCLPTEEEEAEESRNVMETKSKLDQKGSEVIVA</sequence>
<evidence type="ECO:0000313" key="4">
    <source>
        <dbReference type="EMBL" id="VDK25879.1"/>
    </source>
</evidence>
<feature type="compositionally biased region" description="Basic and acidic residues" evidence="1">
    <location>
        <begin position="137"/>
        <end position="152"/>
    </location>
</feature>
<dbReference type="Proteomes" id="UP000282613">
    <property type="component" value="Unassembled WGS sequence"/>
</dbReference>
<name>A0A0R3VZ46_TAEAS</name>